<keyword evidence="3" id="KW-0285">Flavoprotein</keyword>
<dbReference type="InterPro" id="IPR006094">
    <property type="entry name" value="Oxid_FAD_bind_N"/>
</dbReference>
<dbReference type="InterPro" id="IPR050416">
    <property type="entry name" value="FAD-linked_Oxidoreductase"/>
</dbReference>
<dbReference type="PANTHER" id="PTHR42973">
    <property type="entry name" value="BINDING OXIDOREDUCTASE, PUTATIVE (AFU_ORTHOLOGUE AFUA_1G17690)-RELATED"/>
    <property type="match status" value="1"/>
</dbReference>
<reference evidence="8" key="1">
    <citation type="journal article" date="2020" name="Stud. Mycol.">
        <title>101 Dothideomycetes genomes: a test case for predicting lifestyles and emergence of pathogens.</title>
        <authorList>
            <person name="Haridas S."/>
            <person name="Albert R."/>
            <person name="Binder M."/>
            <person name="Bloem J."/>
            <person name="Labutti K."/>
            <person name="Salamov A."/>
            <person name="Andreopoulos B."/>
            <person name="Baker S."/>
            <person name="Barry K."/>
            <person name="Bills G."/>
            <person name="Bluhm B."/>
            <person name="Cannon C."/>
            <person name="Castanera R."/>
            <person name="Culley D."/>
            <person name="Daum C."/>
            <person name="Ezra D."/>
            <person name="Gonzalez J."/>
            <person name="Henrissat B."/>
            <person name="Kuo A."/>
            <person name="Liang C."/>
            <person name="Lipzen A."/>
            <person name="Lutzoni F."/>
            <person name="Magnuson J."/>
            <person name="Mondo S."/>
            <person name="Nolan M."/>
            <person name="Ohm R."/>
            <person name="Pangilinan J."/>
            <person name="Park H.-J."/>
            <person name="Ramirez L."/>
            <person name="Alfaro M."/>
            <person name="Sun H."/>
            <person name="Tritt A."/>
            <person name="Yoshinaga Y."/>
            <person name="Zwiers L.-H."/>
            <person name="Turgeon B."/>
            <person name="Goodwin S."/>
            <person name="Spatafora J."/>
            <person name="Crous P."/>
            <person name="Grigoriev I."/>
        </authorList>
    </citation>
    <scope>NUCLEOTIDE SEQUENCE</scope>
    <source>
        <strain evidence="8">CBS 110217</strain>
    </source>
</reference>
<dbReference type="SUPFAM" id="SSF56176">
    <property type="entry name" value="FAD-binding/transporter-associated domain-like"/>
    <property type="match status" value="1"/>
</dbReference>
<feature type="domain" description="FAD-binding PCMH-type" evidence="7">
    <location>
        <begin position="19"/>
        <end position="183"/>
    </location>
</feature>
<evidence type="ECO:0000313" key="9">
    <source>
        <dbReference type="Proteomes" id="UP000799777"/>
    </source>
</evidence>
<keyword evidence="5" id="KW-0560">Oxidoreductase</keyword>
<dbReference type="AlphaFoldDB" id="A0A9P4H6L7"/>
<organism evidence="8 9">
    <name type="scientific">Setomelanomma holmii</name>
    <dbReference type="NCBI Taxonomy" id="210430"/>
    <lineage>
        <taxon>Eukaryota</taxon>
        <taxon>Fungi</taxon>
        <taxon>Dikarya</taxon>
        <taxon>Ascomycota</taxon>
        <taxon>Pezizomycotina</taxon>
        <taxon>Dothideomycetes</taxon>
        <taxon>Pleosporomycetidae</taxon>
        <taxon>Pleosporales</taxon>
        <taxon>Pleosporineae</taxon>
        <taxon>Phaeosphaeriaceae</taxon>
        <taxon>Setomelanomma</taxon>
    </lineage>
</organism>
<keyword evidence="4" id="KW-0274">FAD</keyword>
<gene>
    <name evidence="8" type="ORF">EK21DRAFT_101825</name>
</gene>
<dbReference type="GO" id="GO:0071949">
    <property type="term" value="F:FAD binding"/>
    <property type="evidence" value="ECO:0007669"/>
    <property type="project" value="InterPro"/>
</dbReference>
<accession>A0A9P4H6L7</accession>
<dbReference type="PROSITE" id="PS51387">
    <property type="entry name" value="FAD_PCMH"/>
    <property type="match status" value="1"/>
</dbReference>
<dbReference type="InterPro" id="IPR016166">
    <property type="entry name" value="FAD-bd_PCMH"/>
</dbReference>
<evidence type="ECO:0000256" key="6">
    <source>
        <dbReference type="SAM" id="MobiDB-lite"/>
    </source>
</evidence>
<evidence type="ECO:0000256" key="1">
    <source>
        <dbReference type="ARBA" id="ARBA00001974"/>
    </source>
</evidence>
<proteinExistence type="inferred from homology"/>
<protein>
    <submittedName>
        <fullName evidence="8">FAD-binding domain-containing protein</fullName>
    </submittedName>
</protein>
<evidence type="ECO:0000256" key="3">
    <source>
        <dbReference type="ARBA" id="ARBA00022630"/>
    </source>
</evidence>
<dbReference type="PANTHER" id="PTHR42973:SF39">
    <property type="entry name" value="FAD-BINDING PCMH-TYPE DOMAIN-CONTAINING PROTEIN"/>
    <property type="match status" value="1"/>
</dbReference>
<comment type="caution">
    <text evidence="8">The sequence shown here is derived from an EMBL/GenBank/DDBJ whole genome shotgun (WGS) entry which is preliminary data.</text>
</comment>
<dbReference type="Gene3D" id="3.40.462.20">
    <property type="match status" value="1"/>
</dbReference>
<name>A0A9P4H6L7_9PLEO</name>
<evidence type="ECO:0000256" key="2">
    <source>
        <dbReference type="ARBA" id="ARBA00005466"/>
    </source>
</evidence>
<dbReference type="InterPro" id="IPR036318">
    <property type="entry name" value="FAD-bd_PCMH-like_sf"/>
</dbReference>
<keyword evidence="9" id="KW-1185">Reference proteome</keyword>
<dbReference type="OrthoDB" id="415825at2759"/>
<dbReference type="Gene3D" id="3.30.465.10">
    <property type="match status" value="2"/>
</dbReference>
<dbReference type="InterPro" id="IPR016169">
    <property type="entry name" value="FAD-bd_PCMH_sub2"/>
</dbReference>
<evidence type="ECO:0000256" key="5">
    <source>
        <dbReference type="ARBA" id="ARBA00023002"/>
    </source>
</evidence>
<evidence type="ECO:0000256" key="4">
    <source>
        <dbReference type="ARBA" id="ARBA00022827"/>
    </source>
</evidence>
<sequence>MPTCTESSRTDDRTRSSLAFDPPPRWSTYRAPEVVASVNVASEEDVAGGNGWKSFPKTNNLVLINLAQLNSIAVADDRNTAVIGGGAKVRETIPAADAAGILVQTGNCNYVGTLGALLGGGYGNLLGQTGFGVDNILQMRLVIADGQLRTISTSSESDLFWAMRGAGPNFRIVTSATVKAYPIPKEDRSAWSGALVFTEDSGPFSHAPMVIVMVWLFQGTPETGREAFKAYYDIGPVMETTGVLPFPEWNTGSNPFGTHSERKPAFGGGLDYLDSHAWREIWNKYVEFQRKPTAHASVILLEPYPMTEKRFEGEPLAAFPHRNVRYAGAILSWYTDASLDDEAVKFGKEVRELWRRSGRRDTNATYVNFAHGDEPLKEIYGDSLPRLRELKRK</sequence>
<dbReference type="GO" id="GO:0016491">
    <property type="term" value="F:oxidoreductase activity"/>
    <property type="evidence" value="ECO:0007669"/>
    <property type="project" value="UniProtKB-KW"/>
</dbReference>
<dbReference type="Proteomes" id="UP000799777">
    <property type="component" value="Unassembled WGS sequence"/>
</dbReference>
<evidence type="ECO:0000313" key="8">
    <source>
        <dbReference type="EMBL" id="KAF2028512.1"/>
    </source>
</evidence>
<evidence type="ECO:0000259" key="7">
    <source>
        <dbReference type="PROSITE" id="PS51387"/>
    </source>
</evidence>
<feature type="region of interest" description="Disordered" evidence="6">
    <location>
        <begin position="1"/>
        <end position="23"/>
    </location>
</feature>
<dbReference type="EMBL" id="ML978212">
    <property type="protein sequence ID" value="KAF2028512.1"/>
    <property type="molecule type" value="Genomic_DNA"/>
</dbReference>
<comment type="similarity">
    <text evidence="2">Belongs to the oxygen-dependent FAD-linked oxidoreductase family.</text>
</comment>
<comment type="cofactor">
    <cofactor evidence="1">
        <name>FAD</name>
        <dbReference type="ChEBI" id="CHEBI:57692"/>
    </cofactor>
</comment>
<dbReference type="Pfam" id="PF01565">
    <property type="entry name" value="FAD_binding_4"/>
    <property type="match status" value="1"/>
</dbReference>